<dbReference type="Proteomes" id="UP000319613">
    <property type="component" value="Unassembled WGS sequence"/>
</dbReference>
<name>A0A554JEB7_9BACT</name>
<keyword evidence="2" id="KW-0472">Membrane</keyword>
<organism evidence="3 4">
    <name type="scientific">Candidatus Doudnabacteria bacterium Gr01-1014_77</name>
    <dbReference type="NCBI Taxonomy" id="2017133"/>
    <lineage>
        <taxon>Bacteria</taxon>
        <taxon>Candidatus Doudnaibacteriota</taxon>
    </lineage>
</organism>
<evidence type="ECO:0000256" key="1">
    <source>
        <dbReference type="SAM" id="Coils"/>
    </source>
</evidence>
<comment type="caution">
    <text evidence="3">The sequence shown here is derived from an EMBL/GenBank/DDBJ whole genome shotgun (WGS) entry which is preliminary data.</text>
</comment>
<proteinExistence type="predicted"/>
<evidence type="ECO:0000313" key="4">
    <source>
        <dbReference type="Proteomes" id="UP000319613"/>
    </source>
</evidence>
<feature type="coiled-coil region" evidence="1">
    <location>
        <begin position="74"/>
        <end position="150"/>
    </location>
</feature>
<keyword evidence="1" id="KW-0175">Coiled coil</keyword>
<reference evidence="3 4" key="1">
    <citation type="submission" date="2017-07" db="EMBL/GenBank/DDBJ databases">
        <title>Mechanisms for carbon and nitrogen cycling indicate functional differentiation within the Candidate Phyla Radiation.</title>
        <authorList>
            <person name="Danczak R.E."/>
            <person name="Johnston M.D."/>
            <person name="Kenah C."/>
            <person name="Slattery M."/>
            <person name="Wrighton K.C."/>
            <person name="Wilkins M.J."/>
        </authorList>
    </citation>
    <scope>NUCLEOTIDE SEQUENCE [LARGE SCALE GENOMIC DNA]</scope>
    <source>
        <strain evidence="3">Gr01-1014_77</strain>
    </source>
</reference>
<feature type="transmembrane region" description="Helical" evidence="2">
    <location>
        <begin position="28"/>
        <end position="45"/>
    </location>
</feature>
<evidence type="ECO:0008006" key="5">
    <source>
        <dbReference type="Google" id="ProtNLM"/>
    </source>
</evidence>
<dbReference type="AlphaFoldDB" id="A0A554JEB7"/>
<sequence length="152" mass="17447">MEIQKDKLKKLNQLPVKITDWVGSTKSLILHTALFVLIFALRFFNVSTNDILLILTTAVSLEAIYLSIFIQMTVNRNTQSLVAVEEDIDEIQEDVEKLEKDVDEIQEDVGEIQEEEHADTIYERKNAELLLNIESTMKQLTNDIAALKNQKK</sequence>
<dbReference type="EMBL" id="VMFF01000002">
    <property type="protein sequence ID" value="TSC66651.1"/>
    <property type="molecule type" value="Genomic_DNA"/>
</dbReference>
<accession>A0A554JEB7</accession>
<gene>
    <name evidence="3" type="ORF">G01um101477_38</name>
</gene>
<keyword evidence="2" id="KW-1133">Transmembrane helix</keyword>
<protein>
    <recommendedName>
        <fullName evidence="5">DUF1003 domain-containing protein</fullName>
    </recommendedName>
</protein>
<keyword evidence="2" id="KW-0812">Transmembrane</keyword>
<feature type="transmembrane region" description="Helical" evidence="2">
    <location>
        <begin position="51"/>
        <end position="70"/>
    </location>
</feature>
<evidence type="ECO:0000256" key="2">
    <source>
        <dbReference type="SAM" id="Phobius"/>
    </source>
</evidence>
<evidence type="ECO:0000313" key="3">
    <source>
        <dbReference type="EMBL" id="TSC66651.1"/>
    </source>
</evidence>